<evidence type="ECO:0000259" key="8">
    <source>
        <dbReference type="PROSITE" id="PS50850"/>
    </source>
</evidence>
<feature type="transmembrane region" description="Helical" evidence="7">
    <location>
        <begin position="130"/>
        <end position="151"/>
    </location>
</feature>
<keyword evidence="10" id="KW-1185">Reference proteome</keyword>
<gene>
    <name evidence="9" type="primary">araJ</name>
    <name evidence="9" type="ORF">GCM10010269_81630</name>
</gene>
<evidence type="ECO:0000313" key="9">
    <source>
        <dbReference type="EMBL" id="GGS30754.1"/>
    </source>
</evidence>
<protein>
    <submittedName>
        <fullName evidence="9">MFS transporter</fullName>
    </submittedName>
</protein>
<dbReference type="InterPro" id="IPR036259">
    <property type="entry name" value="MFS_trans_sf"/>
</dbReference>
<evidence type="ECO:0000313" key="10">
    <source>
        <dbReference type="Proteomes" id="UP000606194"/>
    </source>
</evidence>
<evidence type="ECO:0000256" key="4">
    <source>
        <dbReference type="ARBA" id="ARBA00022989"/>
    </source>
</evidence>
<dbReference type="InterPro" id="IPR011701">
    <property type="entry name" value="MFS"/>
</dbReference>
<feature type="domain" description="Major facilitator superfamily (MFS) profile" evidence="8">
    <location>
        <begin position="3"/>
        <end position="379"/>
    </location>
</feature>
<evidence type="ECO:0000256" key="1">
    <source>
        <dbReference type="ARBA" id="ARBA00004651"/>
    </source>
</evidence>
<accession>A0A918LCG7</accession>
<comment type="caution">
    <text evidence="9">The sequence shown here is derived from an EMBL/GenBank/DDBJ whole genome shotgun (WGS) entry which is preliminary data.</text>
</comment>
<feature type="transmembrane region" description="Helical" evidence="7">
    <location>
        <begin position="69"/>
        <end position="94"/>
    </location>
</feature>
<dbReference type="GO" id="GO:0005886">
    <property type="term" value="C:plasma membrane"/>
    <property type="evidence" value="ECO:0007669"/>
    <property type="project" value="UniProtKB-SubCell"/>
</dbReference>
<sequence>MLRVLLLGFGALAVGTDAYVTAGLLPAVGRDLHEPASVTGQLVTVFMLCYALLAPLVGAALARWGIRQVLVAALSLFCLANAASALAPSLAALVAARGTAGVAAGVFMPVAATAAAALTGPERRGRALTVVLGGLSSGTVLGVPGGLLLAQHAGWRAALWLVTAIGVVSLAGSVLLLPAVSGAAMPGLRERGAQLTDRRVGIAVLTTFLQTVASLGLYTYLVPVLDASGVAAHRTALWLWGAGGVAGSFLAGPLLDRTGRSGAQVAVLLAALALCLAPLGLLSGTAVLPLLVLWGAAGWAFVVPQQHRLLGLRPSGGAAVLALNSSATYLGGSAGAALGGAVLSAGIAPGRLPPLAAAVAAAACGLHLLGRRLLPSAPHPAPDRRPRPGSERNGDSHEVRR</sequence>
<feature type="transmembrane region" description="Helical" evidence="7">
    <location>
        <begin position="262"/>
        <end position="281"/>
    </location>
</feature>
<feature type="transmembrane region" description="Helical" evidence="7">
    <location>
        <begin position="100"/>
        <end position="118"/>
    </location>
</feature>
<feature type="compositionally biased region" description="Basic and acidic residues" evidence="6">
    <location>
        <begin position="381"/>
        <end position="401"/>
    </location>
</feature>
<dbReference type="GO" id="GO:0022857">
    <property type="term" value="F:transmembrane transporter activity"/>
    <property type="evidence" value="ECO:0007669"/>
    <property type="project" value="InterPro"/>
</dbReference>
<evidence type="ECO:0000256" key="2">
    <source>
        <dbReference type="ARBA" id="ARBA00022475"/>
    </source>
</evidence>
<reference evidence="9" key="2">
    <citation type="submission" date="2020-09" db="EMBL/GenBank/DDBJ databases">
        <authorList>
            <person name="Sun Q."/>
            <person name="Ohkuma M."/>
        </authorList>
    </citation>
    <scope>NUCLEOTIDE SEQUENCE</scope>
    <source>
        <strain evidence="9">JCM 4386</strain>
    </source>
</reference>
<evidence type="ECO:0000256" key="7">
    <source>
        <dbReference type="SAM" id="Phobius"/>
    </source>
</evidence>
<dbReference type="CDD" id="cd17324">
    <property type="entry name" value="MFS_NepI_like"/>
    <property type="match status" value="1"/>
</dbReference>
<dbReference type="EMBL" id="BMTL01000067">
    <property type="protein sequence ID" value="GGS30754.1"/>
    <property type="molecule type" value="Genomic_DNA"/>
</dbReference>
<evidence type="ECO:0000256" key="6">
    <source>
        <dbReference type="SAM" id="MobiDB-lite"/>
    </source>
</evidence>
<feature type="transmembrane region" description="Helical" evidence="7">
    <location>
        <begin position="237"/>
        <end position="255"/>
    </location>
</feature>
<feature type="region of interest" description="Disordered" evidence="6">
    <location>
        <begin position="375"/>
        <end position="401"/>
    </location>
</feature>
<proteinExistence type="predicted"/>
<dbReference type="InterPro" id="IPR020846">
    <property type="entry name" value="MFS_dom"/>
</dbReference>
<keyword evidence="4 7" id="KW-1133">Transmembrane helix</keyword>
<dbReference type="Pfam" id="PF07690">
    <property type="entry name" value="MFS_1"/>
    <property type="match status" value="1"/>
</dbReference>
<dbReference type="AlphaFoldDB" id="A0A918LCG7"/>
<dbReference type="PANTHER" id="PTHR43124:SF10">
    <property type="entry name" value="PURINE EFFLUX PUMP PBUE"/>
    <property type="match status" value="1"/>
</dbReference>
<dbReference type="InterPro" id="IPR050189">
    <property type="entry name" value="MFS_Efflux_Transporters"/>
</dbReference>
<feature type="transmembrane region" description="Helical" evidence="7">
    <location>
        <begin position="200"/>
        <end position="225"/>
    </location>
</feature>
<keyword evidence="3 7" id="KW-0812">Transmembrane</keyword>
<dbReference type="Gene3D" id="1.20.1250.20">
    <property type="entry name" value="MFS general substrate transporter like domains"/>
    <property type="match status" value="1"/>
</dbReference>
<keyword evidence="5 7" id="KW-0472">Membrane</keyword>
<feature type="transmembrane region" description="Helical" evidence="7">
    <location>
        <begin position="157"/>
        <end position="180"/>
    </location>
</feature>
<organism evidence="9 10">
    <name type="scientific">Streptomyces humidus</name>
    <dbReference type="NCBI Taxonomy" id="52259"/>
    <lineage>
        <taxon>Bacteria</taxon>
        <taxon>Bacillati</taxon>
        <taxon>Actinomycetota</taxon>
        <taxon>Actinomycetes</taxon>
        <taxon>Kitasatosporales</taxon>
        <taxon>Streptomycetaceae</taxon>
        <taxon>Streptomyces</taxon>
    </lineage>
</organism>
<dbReference type="PANTHER" id="PTHR43124">
    <property type="entry name" value="PURINE EFFLUX PUMP PBUE"/>
    <property type="match status" value="1"/>
</dbReference>
<name>A0A918LCG7_9ACTN</name>
<comment type="subcellular location">
    <subcellularLocation>
        <location evidence="1">Cell membrane</location>
        <topology evidence="1">Multi-pass membrane protein</topology>
    </subcellularLocation>
</comment>
<feature type="transmembrane region" description="Helical" evidence="7">
    <location>
        <begin position="287"/>
        <end position="304"/>
    </location>
</feature>
<reference evidence="9" key="1">
    <citation type="journal article" date="2014" name="Int. J. Syst. Evol. Microbiol.">
        <title>Complete genome sequence of Corynebacterium casei LMG S-19264T (=DSM 44701T), isolated from a smear-ripened cheese.</title>
        <authorList>
            <consortium name="US DOE Joint Genome Institute (JGI-PGF)"/>
            <person name="Walter F."/>
            <person name="Albersmeier A."/>
            <person name="Kalinowski J."/>
            <person name="Ruckert C."/>
        </authorList>
    </citation>
    <scope>NUCLEOTIDE SEQUENCE</scope>
    <source>
        <strain evidence="9">JCM 4386</strain>
    </source>
</reference>
<keyword evidence="2" id="KW-1003">Cell membrane</keyword>
<evidence type="ECO:0000256" key="5">
    <source>
        <dbReference type="ARBA" id="ARBA00023136"/>
    </source>
</evidence>
<evidence type="ECO:0000256" key="3">
    <source>
        <dbReference type="ARBA" id="ARBA00022692"/>
    </source>
</evidence>
<dbReference type="SUPFAM" id="SSF103473">
    <property type="entry name" value="MFS general substrate transporter"/>
    <property type="match status" value="1"/>
</dbReference>
<dbReference type="Proteomes" id="UP000606194">
    <property type="component" value="Unassembled WGS sequence"/>
</dbReference>
<dbReference type="PROSITE" id="PS50850">
    <property type="entry name" value="MFS"/>
    <property type="match status" value="1"/>
</dbReference>
<feature type="transmembrane region" description="Helical" evidence="7">
    <location>
        <begin position="42"/>
        <end position="62"/>
    </location>
</feature>